<comment type="caution">
    <text evidence="2">The sequence shown here is derived from an EMBL/GenBank/DDBJ whole genome shotgun (WGS) entry which is preliminary data.</text>
</comment>
<feature type="region of interest" description="Disordered" evidence="1">
    <location>
        <begin position="1"/>
        <end position="29"/>
    </location>
</feature>
<sequence>MAMKSDKVKLGTSGCYGQSEKEEKNRVASDETMKVAASGFLLEVSEQFRFDGTKEVNPTTHGGHLQKYRLPKLDYELFSKTLKYDQ</sequence>
<feature type="non-terminal residue" evidence="2">
    <location>
        <position position="1"/>
    </location>
</feature>
<dbReference type="Proteomes" id="UP000324897">
    <property type="component" value="Chromosome 2"/>
</dbReference>
<reference evidence="2 3" key="1">
    <citation type="journal article" date="2019" name="Sci. Rep.">
        <title>A high-quality genome of Eragrostis curvula grass provides insights into Poaceae evolution and supports new strategies to enhance forage quality.</title>
        <authorList>
            <person name="Carballo J."/>
            <person name="Santos B.A.C.M."/>
            <person name="Zappacosta D."/>
            <person name="Garbus I."/>
            <person name="Selva J.P."/>
            <person name="Gallo C.A."/>
            <person name="Diaz A."/>
            <person name="Albertini E."/>
            <person name="Caccamo M."/>
            <person name="Echenique V."/>
        </authorList>
    </citation>
    <scope>NUCLEOTIDE SEQUENCE [LARGE SCALE GENOMIC DNA]</scope>
    <source>
        <strain evidence="3">cv. Victoria</strain>
        <tissue evidence="2">Leaf</tissue>
    </source>
</reference>
<proteinExistence type="predicted"/>
<evidence type="ECO:0000256" key="1">
    <source>
        <dbReference type="SAM" id="MobiDB-lite"/>
    </source>
</evidence>
<keyword evidence="3" id="KW-1185">Reference proteome</keyword>
<accession>A0A5J9UR29</accession>
<evidence type="ECO:0000313" key="3">
    <source>
        <dbReference type="Proteomes" id="UP000324897"/>
    </source>
</evidence>
<dbReference type="AlphaFoldDB" id="A0A5J9UR29"/>
<evidence type="ECO:0000313" key="2">
    <source>
        <dbReference type="EMBL" id="TVU26252.1"/>
    </source>
</evidence>
<feature type="compositionally biased region" description="Basic and acidic residues" evidence="1">
    <location>
        <begin position="19"/>
        <end position="29"/>
    </location>
</feature>
<gene>
    <name evidence="2" type="ORF">EJB05_28789</name>
</gene>
<dbReference type="EMBL" id="RWGY01000013">
    <property type="protein sequence ID" value="TVU26252.1"/>
    <property type="molecule type" value="Genomic_DNA"/>
</dbReference>
<protein>
    <submittedName>
        <fullName evidence="2">Uncharacterized protein</fullName>
    </submittedName>
</protein>
<name>A0A5J9UR29_9POAL</name>
<dbReference type="Gramene" id="TVU26252">
    <property type="protein sequence ID" value="TVU26252"/>
    <property type="gene ID" value="EJB05_28789"/>
</dbReference>
<organism evidence="2 3">
    <name type="scientific">Eragrostis curvula</name>
    <name type="common">weeping love grass</name>
    <dbReference type="NCBI Taxonomy" id="38414"/>
    <lineage>
        <taxon>Eukaryota</taxon>
        <taxon>Viridiplantae</taxon>
        <taxon>Streptophyta</taxon>
        <taxon>Embryophyta</taxon>
        <taxon>Tracheophyta</taxon>
        <taxon>Spermatophyta</taxon>
        <taxon>Magnoliopsida</taxon>
        <taxon>Liliopsida</taxon>
        <taxon>Poales</taxon>
        <taxon>Poaceae</taxon>
        <taxon>PACMAD clade</taxon>
        <taxon>Chloridoideae</taxon>
        <taxon>Eragrostideae</taxon>
        <taxon>Eragrostidinae</taxon>
        <taxon>Eragrostis</taxon>
    </lineage>
</organism>